<evidence type="ECO:0000313" key="2">
    <source>
        <dbReference type="Proteomes" id="UP001179280"/>
    </source>
</evidence>
<comment type="caution">
    <text evidence="1">The sequence shown here is derived from an EMBL/GenBank/DDBJ whole genome shotgun (WGS) entry which is preliminary data.</text>
</comment>
<name>A0ABS2SUG5_9BACI</name>
<dbReference type="PANTHER" id="PTHR30528:SF0">
    <property type="entry name" value="CYTOPLASMIC PROTEIN"/>
    <property type="match status" value="1"/>
</dbReference>
<organism evidence="1 2">
    <name type="scientific">Shouchella xiaoxiensis</name>
    <dbReference type="NCBI Taxonomy" id="766895"/>
    <lineage>
        <taxon>Bacteria</taxon>
        <taxon>Bacillati</taxon>
        <taxon>Bacillota</taxon>
        <taxon>Bacilli</taxon>
        <taxon>Bacillales</taxon>
        <taxon>Bacillaceae</taxon>
        <taxon>Shouchella</taxon>
    </lineage>
</organism>
<dbReference type="PANTHER" id="PTHR30528">
    <property type="entry name" value="CYTOPLASMIC PROTEIN"/>
    <property type="match status" value="1"/>
</dbReference>
<evidence type="ECO:0000313" key="1">
    <source>
        <dbReference type="EMBL" id="MBM7838646.1"/>
    </source>
</evidence>
<keyword evidence="2" id="KW-1185">Reference proteome</keyword>
<dbReference type="InterPro" id="IPR009351">
    <property type="entry name" value="AlkZ-like"/>
</dbReference>
<proteinExistence type="predicted"/>
<reference evidence="1" key="1">
    <citation type="submission" date="2021-01" db="EMBL/GenBank/DDBJ databases">
        <title>Genomic Encyclopedia of Type Strains, Phase IV (KMG-IV): sequencing the most valuable type-strain genomes for metagenomic binning, comparative biology and taxonomic classification.</title>
        <authorList>
            <person name="Goeker M."/>
        </authorList>
    </citation>
    <scope>NUCLEOTIDE SEQUENCE</scope>
    <source>
        <strain evidence="1">DSM 21943</strain>
    </source>
</reference>
<dbReference type="EMBL" id="JAFBCV010000005">
    <property type="protein sequence ID" value="MBM7838646.1"/>
    <property type="molecule type" value="Genomic_DNA"/>
</dbReference>
<gene>
    <name evidence="1" type="ORF">JOC54_001905</name>
</gene>
<dbReference type="Pfam" id="PF06224">
    <property type="entry name" value="AlkZ-like"/>
    <property type="match status" value="1"/>
</dbReference>
<sequence length="257" mass="30015">MLKEGHAFEYIAQAACLLPLTDYPLFADIRHHFSLRYKEELNRYKESTSTILSRLENEGPLASAAFTSLKKVKGGWDTDLLTTKETSHVLQLLFYTGDIQIVNRIGATRYFARTADVIPHSIRHQENDMSMDERAQQLLVKYARAYRLFSSDDPRYGWQRLTASQRKQFHQRNIDSNLFTSVTIEGVKRPYAILTNDLDSLLSHSRELEPSIQFLSPLDPFLWRRERIEDLYSFVYRWEIYTPASKRKIGPYGMPIL</sequence>
<protein>
    <submittedName>
        <fullName evidence="1">Uncharacterized protein YcaQ</fullName>
    </submittedName>
</protein>
<accession>A0ABS2SUG5</accession>
<dbReference type="Proteomes" id="UP001179280">
    <property type="component" value="Unassembled WGS sequence"/>
</dbReference>